<dbReference type="AlphaFoldDB" id="A0A2X2DC60"/>
<name>A0A2X2DC60_PSELU</name>
<gene>
    <name evidence="2" type="ORF">IRZ65_23750</name>
    <name evidence="3" type="ORF">NCTC11842_05606</name>
</gene>
<dbReference type="RefSeq" id="WP_010798822.1">
    <property type="nucleotide sequence ID" value="NZ_CP069263.1"/>
</dbReference>
<keyword evidence="2" id="KW-0378">Hydrolase</keyword>
<dbReference type="SUPFAM" id="SSF52266">
    <property type="entry name" value="SGNH hydrolase"/>
    <property type="match status" value="1"/>
</dbReference>
<dbReference type="Proteomes" id="UP000250443">
    <property type="component" value="Unassembled WGS sequence"/>
</dbReference>
<reference evidence="2 5" key="2">
    <citation type="submission" date="2020-10" db="EMBL/GenBank/DDBJ databases">
        <title>Genome sequences of Pseudomonas isolates.</title>
        <authorList>
            <person name="Wessels L."/>
            <person name="Reich F."/>
            <person name="Hammerl J."/>
        </authorList>
    </citation>
    <scope>NUCLEOTIDE SEQUENCE [LARGE SCALE GENOMIC DNA]</scope>
    <source>
        <strain evidence="2 5">20-MO00624-0</strain>
    </source>
</reference>
<evidence type="ECO:0000313" key="5">
    <source>
        <dbReference type="Proteomes" id="UP000626180"/>
    </source>
</evidence>
<dbReference type="EMBL" id="UAUF01000015">
    <property type="protein sequence ID" value="SPZ16573.1"/>
    <property type="molecule type" value="Genomic_DNA"/>
</dbReference>
<organism evidence="3 4">
    <name type="scientific">Pseudomonas luteola</name>
    <dbReference type="NCBI Taxonomy" id="47886"/>
    <lineage>
        <taxon>Bacteria</taxon>
        <taxon>Pseudomonadati</taxon>
        <taxon>Pseudomonadota</taxon>
        <taxon>Gammaproteobacteria</taxon>
        <taxon>Pseudomonadales</taxon>
        <taxon>Pseudomonadaceae</taxon>
        <taxon>Pseudomonas</taxon>
    </lineage>
</organism>
<evidence type="ECO:0000313" key="4">
    <source>
        <dbReference type="Proteomes" id="UP000250443"/>
    </source>
</evidence>
<accession>A0A2X2DC60</accession>
<keyword evidence="1" id="KW-0732">Signal</keyword>
<sequence length="258" mass="28166">MFTRSLKLATLFAGCIASAHYAAAAQSSEASSCTIRMLFVGNSYTYANSLTTTLMGMASRAHDSASSSCTIEADSIAKPSYTLEQHWNSGAVQSKLANNTYDYVVLQEHAARPLLQPERLEEYALKFNDLIRAHHAKPILFETWANENQQGKQPQIYKEYVSLARKMGAQLSPCGESWKGTFASDSVAKLYIADGRHASFSGGYACAASFYTLLFRQKPLQPSAEEANILASDKTSAPELHQAAHQAVGKLAPDVRGW</sequence>
<proteinExistence type="predicted"/>
<protein>
    <submittedName>
        <fullName evidence="2">SGNH/GDSL hydrolase family protein</fullName>
    </submittedName>
</protein>
<dbReference type="EMBL" id="JADMCD010000020">
    <property type="protein sequence ID" value="MBF8643678.1"/>
    <property type="molecule type" value="Genomic_DNA"/>
</dbReference>
<evidence type="ECO:0000313" key="3">
    <source>
        <dbReference type="EMBL" id="SPZ16573.1"/>
    </source>
</evidence>
<dbReference type="Proteomes" id="UP000626180">
    <property type="component" value="Unassembled WGS sequence"/>
</dbReference>
<evidence type="ECO:0000256" key="1">
    <source>
        <dbReference type="SAM" id="SignalP"/>
    </source>
</evidence>
<dbReference type="Gene3D" id="3.40.50.1110">
    <property type="entry name" value="SGNH hydrolase"/>
    <property type="match status" value="1"/>
</dbReference>
<keyword evidence="5" id="KW-1185">Reference proteome</keyword>
<dbReference type="GO" id="GO:0016788">
    <property type="term" value="F:hydrolase activity, acting on ester bonds"/>
    <property type="evidence" value="ECO:0007669"/>
    <property type="project" value="UniProtKB-ARBA"/>
</dbReference>
<dbReference type="InterPro" id="IPR036514">
    <property type="entry name" value="SGNH_hydro_sf"/>
</dbReference>
<evidence type="ECO:0000313" key="2">
    <source>
        <dbReference type="EMBL" id="MBF8643678.1"/>
    </source>
</evidence>
<feature type="chain" id="PRO_5016084395" evidence="1">
    <location>
        <begin position="25"/>
        <end position="258"/>
    </location>
</feature>
<reference evidence="3 4" key="1">
    <citation type="submission" date="2018-06" db="EMBL/GenBank/DDBJ databases">
        <authorList>
            <consortium name="Pathogen Informatics"/>
            <person name="Doyle S."/>
        </authorList>
    </citation>
    <scope>NUCLEOTIDE SEQUENCE [LARGE SCALE GENOMIC DNA]</scope>
    <source>
        <strain evidence="3 4">NCTC11842</strain>
    </source>
</reference>
<feature type="signal peptide" evidence="1">
    <location>
        <begin position="1"/>
        <end position="24"/>
    </location>
</feature>